<sequence length="71" mass="8348">MNNLKKNNKRNYFSNYWCHDRFAPAYFAKKHLDKEIGQSLREIGESCDRIGKKLDEAGKKIIRDLLKCGKT</sequence>
<proteinExistence type="predicted"/>
<dbReference type="Proteomes" id="UP001170683">
    <property type="component" value="Unassembled WGS sequence"/>
</dbReference>
<gene>
    <name evidence="1" type="ORF">OC701_02100</name>
</gene>
<dbReference type="EMBL" id="JAOSIQ010000025">
    <property type="protein sequence ID" value="MDO8064253.1"/>
    <property type="molecule type" value="Genomic_DNA"/>
</dbReference>
<name>A0ABT9D4A0_9MOLU</name>
<evidence type="ECO:0000313" key="2">
    <source>
        <dbReference type="Proteomes" id="UP001170683"/>
    </source>
</evidence>
<keyword evidence="2" id="KW-1185">Reference proteome</keyword>
<dbReference type="RefSeq" id="WP_304514448.1">
    <property type="nucleotide sequence ID" value="NZ_JAOSIQ010000025.1"/>
</dbReference>
<evidence type="ECO:0000313" key="1">
    <source>
        <dbReference type="EMBL" id="MDO8064253.1"/>
    </source>
</evidence>
<comment type="caution">
    <text evidence="1">The sequence shown here is derived from an EMBL/GenBank/DDBJ whole genome shotgun (WGS) entry which is preliminary data.</text>
</comment>
<accession>A0ABT9D4A0</accession>
<organism evidence="1 2">
    <name type="scientific">Candidatus Phytoplasma bonamiae</name>
    <dbReference type="NCBI Taxonomy" id="2982626"/>
    <lineage>
        <taxon>Bacteria</taxon>
        <taxon>Bacillati</taxon>
        <taxon>Mycoplasmatota</taxon>
        <taxon>Mollicutes</taxon>
        <taxon>Acholeplasmatales</taxon>
        <taxon>Acholeplasmataceae</taxon>
        <taxon>Candidatus Phytoplasma</taxon>
        <taxon>16SrII (Peanut WB group)</taxon>
    </lineage>
</organism>
<protein>
    <submittedName>
        <fullName evidence="1">Uncharacterized protein</fullName>
    </submittedName>
</protein>
<reference evidence="1 2" key="1">
    <citation type="journal article" date="2023" name="Int. J. Syst. Evol. Microbiol.">
        <title>The observation of taxonomic boundaries for the 16SrII and 16SrXXV phytoplasmas using genome-based delimitation.</title>
        <authorList>
            <person name="Rodrigues Jardim B."/>
            <person name="Tran-Nguyen L.T.T."/>
            <person name="Gambley C."/>
            <person name="Al-Sadi A.M."/>
            <person name="Al-Subhi A.M."/>
            <person name="Foissac X."/>
            <person name="Salar P."/>
            <person name="Cai H."/>
            <person name="Yang J.Y."/>
            <person name="Davis R."/>
            <person name="Jones L."/>
            <person name="Rodoni B."/>
            <person name="Constable F.E."/>
        </authorList>
    </citation>
    <scope>NUCLEOTIDE SEQUENCE [LARGE SCALE GENOMIC DNA]</scope>
    <source>
        <strain evidence="1">BAWM-225</strain>
    </source>
</reference>